<feature type="region of interest" description="Disordered" evidence="7">
    <location>
        <begin position="866"/>
        <end position="898"/>
    </location>
</feature>
<dbReference type="InterPro" id="IPR041387">
    <property type="entry name" value="FHOD1_GBD_N"/>
</dbReference>
<feature type="compositionally biased region" description="Basic residues" evidence="7">
    <location>
        <begin position="1438"/>
        <end position="1453"/>
    </location>
</feature>
<dbReference type="Ensembl" id="ENSSSCT00000058682.3">
    <property type="protein sequence ID" value="ENSSSCP00000057248.3"/>
    <property type="gene ID" value="ENSSSCG00000027935.4"/>
</dbReference>
<feature type="domain" description="FH2" evidence="10">
    <location>
        <begin position="928"/>
        <end position="1324"/>
    </location>
</feature>
<dbReference type="SUPFAM" id="SSF101447">
    <property type="entry name" value="Formin homology 2 domain (FH2 domain)"/>
    <property type="match status" value="1"/>
</dbReference>
<keyword evidence="5" id="KW-0206">Cytoskeleton</keyword>
<evidence type="ECO:0000313" key="11">
    <source>
        <dbReference type="Ensembl" id="ENSSSCP00000057248.3"/>
    </source>
</evidence>
<dbReference type="Pfam" id="PF24959">
    <property type="entry name" value="FH3_FHOD1-3"/>
    <property type="match status" value="1"/>
</dbReference>
<dbReference type="InterPro" id="IPR011989">
    <property type="entry name" value="ARM-like"/>
</dbReference>
<feature type="compositionally biased region" description="Polar residues" evidence="7">
    <location>
        <begin position="581"/>
        <end position="593"/>
    </location>
</feature>
<feature type="region of interest" description="Disordered" evidence="7">
    <location>
        <begin position="732"/>
        <end position="755"/>
    </location>
</feature>
<feature type="region of interest" description="Disordered" evidence="7">
    <location>
        <begin position="326"/>
        <end position="412"/>
    </location>
</feature>
<feature type="region of interest" description="Disordered" evidence="7">
    <location>
        <begin position="1424"/>
        <end position="1461"/>
    </location>
</feature>
<dbReference type="InterPro" id="IPR042201">
    <property type="entry name" value="FH2_Formin_sf"/>
</dbReference>
<dbReference type="PROSITE" id="PS51232">
    <property type="entry name" value="GBD_FH3"/>
    <property type="match status" value="1"/>
</dbReference>
<comment type="subcellular location">
    <subcellularLocation>
        <location evidence="1">Cytoplasm</location>
        <location evidence="1">Cytoskeleton</location>
    </subcellularLocation>
</comment>
<feature type="compositionally biased region" description="Low complexity" evidence="7">
    <location>
        <begin position="449"/>
        <end position="459"/>
    </location>
</feature>
<evidence type="ECO:0000259" key="9">
    <source>
        <dbReference type="PROSITE" id="PS51232"/>
    </source>
</evidence>
<feature type="region of interest" description="Disordered" evidence="7">
    <location>
        <begin position="1387"/>
        <end position="1409"/>
    </location>
</feature>
<dbReference type="InterPro" id="IPR014768">
    <property type="entry name" value="GBD/FH3_dom"/>
</dbReference>
<feature type="region of interest" description="Disordered" evidence="7">
    <location>
        <begin position="1307"/>
        <end position="1359"/>
    </location>
</feature>
<evidence type="ECO:0000259" key="10">
    <source>
        <dbReference type="PROSITE" id="PS51444"/>
    </source>
</evidence>
<dbReference type="PANTHER" id="PTHR45920:SF3">
    <property type="entry name" value="FH1_FH2 DOMAIN-CONTAINING PROTEIN 3"/>
    <property type="match status" value="1"/>
</dbReference>
<dbReference type="InterPro" id="IPR056771">
    <property type="entry name" value="FH3_FHOD1-3-like"/>
</dbReference>
<dbReference type="FunFam" id="1.20.58.2220:FF:000004">
    <property type="entry name" value="Formin homology 2 domain-containing 3"/>
    <property type="match status" value="1"/>
</dbReference>
<gene>
    <name evidence="11 13" type="primary">FHOD3</name>
</gene>
<feature type="domain" description="DAD" evidence="8">
    <location>
        <begin position="1412"/>
        <end position="1444"/>
    </location>
</feature>
<feature type="compositionally biased region" description="Pro residues" evidence="7">
    <location>
        <begin position="873"/>
        <end position="898"/>
    </location>
</feature>
<name>A0A287BL57_PIG</name>
<feature type="compositionally biased region" description="Low complexity" evidence="7">
    <location>
        <begin position="376"/>
        <end position="390"/>
    </location>
</feature>
<feature type="compositionally biased region" description="Basic and acidic residues" evidence="7">
    <location>
        <begin position="539"/>
        <end position="556"/>
    </location>
</feature>
<feature type="compositionally biased region" description="Basic and acidic residues" evidence="7">
    <location>
        <begin position="683"/>
        <end position="697"/>
    </location>
</feature>
<reference evidence="11" key="4">
    <citation type="submission" date="2025-09" db="UniProtKB">
        <authorList>
            <consortium name="Ensembl"/>
        </authorList>
    </citation>
    <scope>IDENTIFICATION</scope>
</reference>
<feature type="domain" description="GBD/FH3" evidence="9">
    <location>
        <begin position="18"/>
        <end position="408"/>
    </location>
</feature>
<evidence type="ECO:0000313" key="13">
    <source>
        <dbReference type="VGNC" id="VGNC:88132"/>
    </source>
</evidence>
<dbReference type="GO" id="GO:0005856">
    <property type="term" value="C:cytoskeleton"/>
    <property type="evidence" value="ECO:0007669"/>
    <property type="project" value="UniProtKB-SubCell"/>
</dbReference>
<dbReference type="ExpressionAtlas" id="A0A287BL57">
    <property type="expression patterns" value="baseline and differential"/>
</dbReference>
<evidence type="ECO:0000256" key="7">
    <source>
        <dbReference type="SAM" id="MobiDB-lite"/>
    </source>
</evidence>
<feature type="compositionally biased region" description="Low complexity" evidence="7">
    <location>
        <begin position="557"/>
        <end position="579"/>
    </location>
</feature>
<dbReference type="InterPro" id="IPR016024">
    <property type="entry name" value="ARM-type_fold"/>
</dbReference>
<dbReference type="PROSITE" id="PS51444">
    <property type="entry name" value="FH2"/>
    <property type="match status" value="1"/>
</dbReference>
<feature type="region of interest" description="Disordered" evidence="7">
    <location>
        <begin position="430"/>
        <end position="524"/>
    </location>
</feature>
<evidence type="ECO:0000256" key="5">
    <source>
        <dbReference type="ARBA" id="ARBA00023212"/>
    </source>
</evidence>
<accession>A0A287BL57</accession>
<dbReference type="Pfam" id="PF02181">
    <property type="entry name" value="FH2"/>
    <property type="match status" value="1"/>
</dbReference>
<comment type="similarity">
    <text evidence="6">Belongs to the formin homology family.</text>
</comment>
<evidence type="ECO:0000256" key="2">
    <source>
        <dbReference type="ARBA" id="ARBA00022490"/>
    </source>
</evidence>
<dbReference type="SUPFAM" id="SSF48371">
    <property type="entry name" value="ARM repeat"/>
    <property type="match status" value="1"/>
</dbReference>
<keyword evidence="3" id="KW-0597">Phosphoprotein</keyword>
<reference evidence="12" key="1">
    <citation type="submission" date="2009-11" db="EMBL/GenBank/DDBJ databases">
        <authorList>
            <consortium name="Porcine genome sequencing project"/>
        </authorList>
    </citation>
    <scope>NUCLEOTIDE SEQUENCE [LARGE SCALE GENOMIC DNA]</scope>
    <source>
        <strain evidence="12">Duroc</strain>
    </source>
</reference>
<organism evidence="11 12">
    <name type="scientific">Sus scrofa</name>
    <name type="common">Pig</name>
    <dbReference type="NCBI Taxonomy" id="9823"/>
    <lineage>
        <taxon>Eukaryota</taxon>
        <taxon>Metazoa</taxon>
        <taxon>Chordata</taxon>
        <taxon>Craniata</taxon>
        <taxon>Vertebrata</taxon>
        <taxon>Euteleostomi</taxon>
        <taxon>Mammalia</taxon>
        <taxon>Eutheria</taxon>
        <taxon>Laurasiatheria</taxon>
        <taxon>Artiodactyla</taxon>
        <taxon>Suina</taxon>
        <taxon>Suidae</taxon>
        <taxon>Sus</taxon>
    </lineage>
</organism>
<dbReference type="PROSITE" id="PS51231">
    <property type="entry name" value="DAD"/>
    <property type="match status" value="1"/>
</dbReference>
<evidence type="ECO:0000256" key="4">
    <source>
        <dbReference type="ARBA" id="ARBA00023203"/>
    </source>
</evidence>
<dbReference type="Pfam" id="PF18382">
    <property type="entry name" value="Formin_GBD_N"/>
    <property type="match status" value="1"/>
</dbReference>
<evidence type="ECO:0000313" key="12">
    <source>
        <dbReference type="Proteomes" id="UP000008227"/>
    </source>
</evidence>
<feature type="compositionally biased region" description="Low complexity" evidence="7">
    <location>
        <begin position="672"/>
        <end position="681"/>
    </location>
</feature>
<feature type="compositionally biased region" description="Polar residues" evidence="7">
    <location>
        <begin position="467"/>
        <end position="478"/>
    </location>
</feature>
<dbReference type="GeneTree" id="ENSGT00940000154807"/>
<dbReference type="GO" id="GO:0003779">
    <property type="term" value="F:actin binding"/>
    <property type="evidence" value="ECO:0007669"/>
    <property type="project" value="UniProtKB-KW"/>
</dbReference>
<reference evidence="11" key="3">
    <citation type="submission" date="2025-08" db="UniProtKB">
        <authorList>
            <consortium name="Ensembl"/>
        </authorList>
    </citation>
    <scope>IDENTIFICATION</scope>
</reference>
<feature type="compositionally biased region" description="Basic and acidic residues" evidence="7">
    <location>
        <begin position="644"/>
        <end position="670"/>
    </location>
</feature>
<feature type="compositionally biased region" description="Basic and acidic residues" evidence="7">
    <location>
        <begin position="479"/>
        <end position="524"/>
    </location>
</feature>
<feature type="compositionally biased region" description="Basic residues" evidence="7">
    <location>
        <begin position="1309"/>
        <end position="1323"/>
    </location>
</feature>
<dbReference type="Bgee" id="ENSSSCG00000027935">
    <property type="expression patterns" value="Expressed in heart left ventricle and 37 other cell types or tissues"/>
</dbReference>
<feature type="region of interest" description="Disordered" evidence="7">
    <location>
        <begin position="539"/>
        <end position="706"/>
    </location>
</feature>
<keyword evidence="4" id="KW-0009">Actin-binding</keyword>
<keyword evidence="12" id="KW-1185">Reference proteome</keyword>
<dbReference type="VGNC" id="VGNC:88132">
    <property type="gene designation" value="FHOD3"/>
</dbReference>
<protein>
    <submittedName>
        <fullName evidence="11">Formin homology 2 domain containing 3</fullName>
    </submittedName>
</protein>
<evidence type="ECO:0000256" key="1">
    <source>
        <dbReference type="ARBA" id="ARBA00004245"/>
    </source>
</evidence>
<dbReference type="Gene3D" id="1.25.10.10">
    <property type="entry name" value="Leucine-rich Repeat Variant"/>
    <property type="match status" value="1"/>
</dbReference>
<reference evidence="11" key="2">
    <citation type="journal article" date="2020" name="Gigascience">
        <title>An improved pig reference genome sequence to enable pig genetics and genomics research.</title>
        <authorList>
            <person name="Warr A."/>
            <person name="Affara N."/>
            <person name="Aken B."/>
            <person name="Beiki H."/>
            <person name="Bickhart D.M."/>
            <person name="Billis K."/>
            <person name="Chow W."/>
            <person name="Eory L."/>
            <person name="Finlayson H.A."/>
            <person name="Flicek P."/>
            <person name="Giron C.G."/>
            <person name="Griffin D.K."/>
            <person name="Hall R."/>
            <person name="Hannum G."/>
            <person name="Hourlier T."/>
            <person name="Howe K."/>
            <person name="Hume D.A."/>
            <person name="Izuogu O."/>
            <person name="Kim K."/>
            <person name="Koren S."/>
            <person name="Liu H."/>
            <person name="Manchanda N."/>
            <person name="Martin F.J."/>
            <person name="Nonneman D.J."/>
            <person name="O'Connor R.E."/>
            <person name="Phillippy A.M."/>
            <person name="Rohrer G.A."/>
            <person name="Rosen B.D."/>
            <person name="Rund L.A."/>
            <person name="Sargent C.A."/>
            <person name="Schook L.B."/>
            <person name="Schroeder S.G."/>
            <person name="Schwartz A.S."/>
            <person name="Skinner B.M."/>
            <person name="Talbot R."/>
            <person name="Tseng E."/>
            <person name="Tuggle C.K."/>
            <person name="Watson M."/>
            <person name="Smith T.P.L."/>
            <person name="Archibald A.L."/>
        </authorList>
    </citation>
    <scope>NUCLEOTIDE SEQUENCE [LARGE SCALE GENOMIC DNA]</scope>
    <source>
        <strain evidence="11">Duroc</strain>
    </source>
</reference>
<dbReference type="Gene3D" id="1.20.58.2220">
    <property type="entry name" value="Formin, FH2 domain"/>
    <property type="match status" value="1"/>
</dbReference>
<keyword evidence="2" id="KW-0963">Cytoplasm</keyword>
<dbReference type="InterPro" id="IPR015425">
    <property type="entry name" value="FH2_Formin"/>
</dbReference>
<dbReference type="InterPro" id="IPR014767">
    <property type="entry name" value="DAD_dom"/>
</dbReference>
<dbReference type="PANTHER" id="PTHR45920">
    <property type="entry name" value="FORMIN HOMOLOGY 2 DOMAIN CONTAINING, ISOFORM I"/>
    <property type="match status" value="1"/>
</dbReference>
<proteinExistence type="inferred from homology"/>
<dbReference type="FunFam" id="1.25.10.10:FF:000056">
    <property type="entry name" value="FH1/FH2 domain-containing protein 3 isoform X1"/>
    <property type="match status" value="1"/>
</dbReference>
<feature type="compositionally biased region" description="Gly residues" evidence="7">
    <location>
        <begin position="347"/>
        <end position="358"/>
    </location>
</feature>
<sequence length="1475" mass="164447">MATLACRVQFLDDTDPFNSTNFPEPSRPPLFTFREDLALGTQLAGVHRLLRAPHKLDDCTLQLSHNGTYLDLEATLAEQRDELEGFQDDAGRGKKHSIILRTQLSVRVHACIEKLYNSTGRDLRRALFSLKQIFQDDKDLVHEFVVAEGLTCLIKVGAEADQNYQNYILRALGQIMLYVDGMNGVINHNETIQWLYTLIGSKFRLVVKTALKLLLVFVEYSESNAPLLIQAVSAVDTKRGVTPWSNIMEILEEKDGVDTELLVYAMTLVNKTLSGLPDQDTFYDVVDCLEELGIAAVSQRHLNKKGTDLDLVEQLNIYEVALRLEDGDETAEPPPSGRRDRRRASVCGGGGSGAGGESRGLDRRRSRRHSVQSIKSPVSAPSSPCSPSAPGFKTSQVQDLRENSSDSLHLSSYSASEPYNFRSFSSNRYSNFSSNSNHSPRPASGANMPSTPTSSVSPPQETRLERSSPSGLLTSSFRQHQESLAAERERRRQEREERLQRIEREERNKFSREYLDKREEQRQAREERYKYLEQLAAEAHEKELRSRSASRGRADLSLDLTSPAAPASSAPLSHSPRSLDSQEALTVSSASPGTPQPPQVSTGDPEPHPGAEPEAEAEVGQVTDEARGEVAPARTGAESEVEQALERDREEQASLSEKERQNEAVNERDNCSASSISSSSSTLEREDKEDKLSRDRGTGLWSAGVQDASVNEQCGDILTSKRFMLDMLYAHNRKPVDDEEKGEGETRRTEEGAEAVATLASRISTLQANSLAQDESIKRVDVGCLDNRGSVKAFAEKFNSGDLGRGSPSPDTELHDKVAEKASAQPKTESDYIWDQLMANPRELRIQDMDFTDLGEEDDIDVLDVDLGHTEAPGPPPPPPPTFLGLPPPPPPPLLDSVPPPPVPGNLLAPPPVFNAPQGLGWPQVPRGQPAFTKKKKTIRLFWNEVRPFEWPCKNNGRCREFLWSKLEPIKVDTSKLEHLFESKSKELSVSKKTAADGKKQEIIVLDSKRSNAINIGLTVLPPPRTIKIAILNFDEYALNKEGIEKILTMIPTEEEKQKIQEAQLANPEVPLGSAEQFLLTLSSISELSARLHLWAFKMDYETTEKEVAEPLLDLKEGIDQLENNKTLGFILSTLLAIGNFLNGTNAKAFELSYLEKVPEVKDTVHKQSLLHHVCTMVVENFPDSSDLYSEIGAVTRSAKVDFDQLQDNLCQMERRCKASWDHLKAIAKHEMKPVLKQRMSEFLKDCAERIIILKIVHRRIINRFHSFLLFMGHPPYAIREVNINKFCRIISEFALEYRTTRERVLQQKQKRANHRERNKTRGKMITDTDEEDEVESGKFSGSSPAPSSQPQGLSYAEDAAEHENMKAVLKTSSPAVEDATPVLGVRTRSRASRGSTSSWTMGMDDSPNVTDDAADEIMDRIVKSATQVPSQRVVPRERKRSRANRKSLRRTLKSGLTPEEARALGLVGTSELQL</sequence>
<evidence type="ECO:0000256" key="6">
    <source>
        <dbReference type="ARBA" id="ARBA00023449"/>
    </source>
</evidence>
<evidence type="ECO:0000256" key="3">
    <source>
        <dbReference type="ARBA" id="ARBA00022553"/>
    </source>
</evidence>
<dbReference type="Proteomes" id="UP000008227">
    <property type="component" value="Chromosome 6"/>
</dbReference>
<dbReference type="SMART" id="SM00498">
    <property type="entry name" value="FH2"/>
    <property type="match status" value="1"/>
</dbReference>
<feature type="compositionally biased region" description="Low complexity" evidence="7">
    <location>
        <begin position="1338"/>
        <end position="1355"/>
    </location>
</feature>
<evidence type="ECO:0000259" key="8">
    <source>
        <dbReference type="PROSITE" id="PS51231"/>
    </source>
</evidence>